<sequence>MNVILFFLAFFFVYHIGSFILGRILKRKLHLGKKKNHHYNETHRQWNKRVRRIILVIMMVVLGISYYFDLNPAYVCILALVGFILQELFEAYMDWKYSEERNEYVRSLIEAGYMAFGLTLFIAILSTSIL</sequence>
<dbReference type="AlphaFoldDB" id="A0A161T8I6"/>
<evidence type="ECO:0000256" key="1">
    <source>
        <dbReference type="SAM" id="Phobius"/>
    </source>
</evidence>
<dbReference type="RefSeq" id="WP_063191460.1">
    <property type="nucleotide sequence ID" value="NZ_JBLGCT010000001.1"/>
</dbReference>
<gene>
    <name evidence="2" type="ORF">AV649_21600</name>
</gene>
<evidence type="ECO:0008006" key="4">
    <source>
        <dbReference type="Google" id="ProtNLM"/>
    </source>
</evidence>
<keyword evidence="1" id="KW-0812">Transmembrane</keyword>
<dbReference type="OrthoDB" id="2455559at2"/>
<dbReference type="InterPro" id="IPR025441">
    <property type="entry name" value="DUF4181"/>
</dbReference>
<feature type="transmembrane region" description="Helical" evidence="1">
    <location>
        <begin position="50"/>
        <end position="68"/>
    </location>
</feature>
<accession>A0A161T8I6</accession>
<feature type="transmembrane region" description="Helical" evidence="1">
    <location>
        <begin position="6"/>
        <end position="25"/>
    </location>
</feature>
<dbReference type="EMBL" id="LQQY01000029">
    <property type="protein sequence ID" value="KZE46430.1"/>
    <property type="molecule type" value="Genomic_DNA"/>
</dbReference>
<dbReference type="Proteomes" id="UP000076510">
    <property type="component" value="Unassembled WGS sequence"/>
</dbReference>
<proteinExistence type="predicted"/>
<keyword evidence="1" id="KW-0472">Membrane</keyword>
<comment type="caution">
    <text evidence="2">The sequence shown here is derived from an EMBL/GenBank/DDBJ whole genome shotgun (WGS) entry which is preliminary data.</text>
</comment>
<protein>
    <recommendedName>
        <fullName evidence="4">DUF4181 domain-containing protein</fullName>
    </recommendedName>
</protein>
<feature type="transmembrane region" description="Helical" evidence="1">
    <location>
        <begin position="104"/>
        <end position="125"/>
    </location>
</feature>
<keyword evidence="1" id="KW-1133">Transmembrane helix</keyword>
<evidence type="ECO:0000313" key="2">
    <source>
        <dbReference type="EMBL" id="KZE46430.1"/>
    </source>
</evidence>
<organism evidence="2 3">
    <name type="scientific">Rossellomorea marisflavi</name>
    <dbReference type="NCBI Taxonomy" id="189381"/>
    <lineage>
        <taxon>Bacteria</taxon>
        <taxon>Bacillati</taxon>
        <taxon>Bacillota</taxon>
        <taxon>Bacilli</taxon>
        <taxon>Bacillales</taxon>
        <taxon>Bacillaceae</taxon>
        <taxon>Rossellomorea</taxon>
    </lineage>
</organism>
<dbReference type="Pfam" id="PF13789">
    <property type="entry name" value="DUF4181"/>
    <property type="match status" value="1"/>
</dbReference>
<reference evidence="3" key="1">
    <citation type="submission" date="2016-01" db="EMBL/GenBank/DDBJ databases">
        <title>Whole genome sequencing of Bhargavaea cecembensis T14.</title>
        <authorList>
            <person name="Hong K.W."/>
        </authorList>
    </citation>
    <scope>NUCLEOTIDE SEQUENCE [LARGE SCALE GENOMIC DNA]</scope>
    <source>
        <strain evidence="3">M19</strain>
    </source>
</reference>
<evidence type="ECO:0000313" key="3">
    <source>
        <dbReference type="Proteomes" id="UP000076510"/>
    </source>
</evidence>
<name>A0A161T8I6_9BACI</name>